<evidence type="ECO:0000256" key="4">
    <source>
        <dbReference type="ARBA" id="ARBA00022737"/>
    </source>
</evidence>
<reference evidence="10 11" key="1">
    <citation type="submission" date="2019-02" db="EMBL/GenBank/DDBJ databases">
        <title>Deep-cultivation of Planctomycetes and their phenomic and genomic characterization uncovers novel biology.</title>
        <authorList>
            <person name="Wiegand S."/>
            <person name="Jogler M."/>
            <person name="Boedeker C."/>
            <person name="Pinto D."/>
            <person name="Vollmers J."/>
            <person name="Rivas-Marin E."/>
            <person name="Kohn T."/>
            <person name="Peeters S.H."/>
            <person name="Heuer A."/>
            <person name="Rast P."/>
            <person name="Oberbeckmann S."/>
            <person name="Bunk B."/>
            <person name="Jeske O."/>
            <person name="Meyerdierks A."/>
            <person name="Storesund J.E."/>
            <person name="Kallscheuer N."/>
            <person name="Luecker S."/>
            <person name="Lage O.M."/>
            <person name="Pohl T."/>
            <person name="Merkel B.J."/>
            <person name="Hornburger P."/>
            <person name="Mueller R.-W."/>
            <person name="Bruemmer F."/>
            <person name="Labrenz M."/>
            <person name="Spormann A.M."/>
            <person name="Op den Camp H."/>
            <person name="Overmann J."/>
            <person name="Amann R."/>
            <person name="Jetten M.S.M."/>
            <person name="Mascher T."/>
            <person name="Medema M.H."/>
            <person name="Devos D.P."/>
            <person name="Kaster A.-K."/>
            <person name="Ovreas L."/>
            <person name="Rohde M."/>
            <person name="Galperin M.Y."/>
            <person name="Jogler C."/>
        </authorList>
    </citation>
    <scope>NUCLEOTIDE SEQUENCE [LARGE SCALE GENOMIC DNA]</scope>
    <source>
        <strain evidence="10 11">FF011L</strain>
    </source>
</reference>
<evidence type="ECO:0000313" key="11">
    <source>
        <dbReference type="Proteomes" id="UP000320672"/>
    </source>
</evidence>
<dbReference type="HAMAP" id="MF_00523">
    <property type="entry name" value="LpxD"/>
    <property type="match status" value="1"/>
</dbReference>
<evidence type="ECO:0000256" key="2">
    <source>
        <dbReference type="ARBA" id="ARBA00022556"/>
    </source>
</evidence>
<dbReference type="Pfam" id="PF04613">
    <property type="entry name" value="LpxD"/>
    <property type="match status" value="1"/>
</dbReference>
<evidence type="ECO:0000256" key="6">
    <source>
        <dbReference type="ARBA" id="ARBA00023315"/>
    </source>
</evidence>
<dbReference type="KEGG" id="rml:FF011L_43440"/>
<dbReference type="SUPFAM" id="SSF51161">
    <property type="entry name" value="Trimeric LpxA-like enzymes"/>
    <property type="match status" value="1"/>
</dbReference>
<comment type="similarity">
    <text evidence="7">Belongs to the transferase hexapeptide repeat family. LpxD subfamily.</text>
</comment>
<evidence type="ECO:0000313" key="10">
    <source>
        <dbReference type="EMBL" id="QDS95547.1"/>
    </source>
</evidence>
<dbReference type="InterPro" id="IPR020573">
    <property type="entry name" value="UDP_GlcNAc_AcTrfase_non-rep"/>
</dbReference>
<accession>A0A517MLA0</accession>
<dbReference type="NCBIfam" id="TIGR01853">
    <property type="entry name" value="lipid_A_lpxD"/>
    <property type="match status" value="1"/>
</dbReference>
<feature type="active site" description="Proton acceptor" evidence="7">
    <location>
        <position position="239"/>
    </location>
</feature>
<dbReference type="UniPathway" id="UPA00973"/>
<protein>
    <recommendedName>
        <fullName evidence="7">UDP-3-O-acylglucosamine N-acyltransferase</fullName>
        <ecNumber evidence="7">2.3.1.191</ecNumber>
    </recommendedName>
</protein>
<dbReference type="GO" id="GO:0009245">
    <property type="term" value="P:lipid A biosynthetic process"/>
    <property type="evidence" value="ECO:0007669"/>
    <property type="project" value="UniProtKB-UniRule"/>
</dbReference>
<dbReference type="InterPro" id="IPR001451">
    <property type="entry name" value="Hexapep"/>
</dbReference>
<organism evidence="10 11">
    <name type="scientific">Roseimaritima multifibrata</name>
    <dbReference type="NCBI Taxonomy" id="1930274"/>
    <lineage>
        <taxon>Bacteria</taxon>
        <taxon>Pseudomonadati</taxon>
        <taxon>Planctomycetota</taxon>
        <taxon>Planctomycetia</taxon>
        <taxon>Pirellulales</taxon>
        <taxon>Pirellulaceae</taxon>
        <taxon>Roseimaritima</taxon>
    </lineage>
</organism>
<gene>
    <name evidence="7 10" type="primary">lpxD</name>
    <name evidence="10" type="ORF">FF011L_43440</name>
</gene>
<keyword evidence="6 7" id="KW-0012">Acyltransferase</keyword>
<dbReference type="InterPro" id="IPR011004">
    <property type="entry name" value="Trimer_LpxA-like_sf"/>
</dbReference>
<evidence type="ECO:0000256" key="3">
    <source>
        <dbReference type="ARBA" id="ARBA00022679"/>
    </source>
</evidence>
<dbReference type="Proteomes" id="UP000320672">
    <property type="component" value="Chromosome"/>
</dbReference>
<keyword evidence="2 7" id="KW-0441">Lipid A biosynthesis</keyword>
<comment type="function">
    <text evidence="7">Catalyzes the N-acylation of UDP-3-O-acylglucosamine using 3-hydroxyacyl-ACP as the acyl donor. Is involved in the biosynthesis of lipid A, a phosphorylated glycolipid that anchors the lipopolysaccharide to the outer membrane of the cell.</text>
</comment>
<proteinExistence type="inferred from homology"/>
<feature type="domain" description="UDP-3-O-[3-hydroxymyristoyl] glucosamine N-acyltransferase non-repeat region" evidence="9">
    <location>
        <begin position="28"/>
        <end position="87"/>
    </location>
</feature>
<sequence length="364" mass="37965">MNLLTLEYLAKIVDGHVIGDCSIHCADARPLQEASTGQITLLDDPKRISDVEAAGVAAVVVAAAIPNCTIPQLVSKLPHAAFAKIVEQFRPCVVRDFSGISPAAQINETAQIGAGCAIHPGVHIGKGAVIGDGTTLMPGVIVMPNCKVGANCLLFPGVVLYEYTVLESDVTIHAGSILGAYGFGYRQQDGQHVRTAQLGYVHVEANVEIGAGATIDRGTYGTTRIGTGTKVDNQVMIAHNCQIGKHNLICSQVGIAGSCRTGDYVVLAGQVGLKDHVVLGDAAIVGAQAGVMENLDGNKVYLGSPATSQREQMRIMAVERKLPDMRRALQRLTKEVAALTSQIEANGAPVAAGQTSDAAENKAA</sequence>
<dbReference type="InterPro" id="IPR007691">
    <property type="entry name" value="LpxD"/>
</dbReference>
<comment type="catalytic activity">
    <reaction evidence="7">
        <text>a UDP-3-O-[(3R)-3-hydroxyacyl]-alpha-D-glucosamine + a (3R)-hydroxyacyl-[ACP] = a UDP-2-N,3-O-bis[(3R)-3-hydroxyacyl]-alpha-D-glucosamine + holo-[ACP] + H(+)</text>
        <dbReference type="Rhea" id="RHEA:53836"/>
        <dbReference type="Rhea" id="RHEA-COMP:9685"/>
        <dbReference type="Rhea" id="RHEA-COMP:9945"/>
        <dbReference type="ChEBI" id="CHEBI:15378"/>
        <dbReference type="ChEBI" id="CHEBI:64479"/>
        <dbReference type="ChEBI" id="CHEBI:78827"/>
        <dbReference type="ChEBI" id="CHEBI:137740"/>
        <dbReference type="ChEBI" id="CHEBI:137748"/>
        <dbReference type="EC" id="2.3.1.191"/>
    </reaction>
</comment>
<dbReference type="CDD" id="cd03352">
    <property type="entry name" value="LbH_LpxD"/>
    <property type="match status" value="1"/>
</dbReference>
<keyword evidence="11" id="KW-1185">Reference proteome</keyword>
<evidence type="ECO:0000259" key="9">
    <source>
        <dbReference type="Pfam" id="PF04613"/>
    </source>
</evidence>
<evidence type="ECO:0000256" key="5">
    <source>
        <dbReference type="ARBA" id="ARBA00023098"/>
    </source>
</evidence>
<dbReference type="GO" id="GO:0103118">
    <property type="term" value="F:UDP-3-O-[(3R)-3-hydroxyacyl]-glucosamine N-acyltransferase activity"/>
    <property type="evidence" value="ECO:0007669"/>
    <property type="project" value="UniProtKB-EC"/>
</dbReference>
<dbReference type="PANTHER" id="PTHR43378">
    <property type="entry name" value="UDP-3-O-ACYLGLUCOSAMINE N-ACYLTRANSFERASE"/>
    <property type="match status" value="1"/>
</dbReference>
<dbReference type="Pfam" id="PF00132">
    <property type="entry name" value="Hexapep"/>
    <property type="match status" value="1"/>
</dbReference>
<evidence type="ECO:0000256" key="1">
    <source>
        <dbReference type="ARBA" id="ARBA00022516"/>
    </source>
</evidence>
<comment type="pathway">
    <text evidence="7">Bacterial outer membrane biogenesis; LPS lipid A biosynthesis.</text>
</comment>
<dbReference type="PROSITE" id="PS00101">
    <property type="entry name" value="HEXAPEP_TRANSFERASES"/>
    <property type="match status" value="1"/>
</dbReference>
<keyword evidence="5 7" id="KW-0443">Lipid metabolism</keyword>
<dbReference type="EMBL" id="CP036262">
    <property type="protein sequence ID" value="QDS95547.1"/>
    <property type="molecule type" value="Genomic_DNA"/>
</dbReference>
<evidence type="ECO:0000256" key="7">
    <source>
        <dbReference type="HAMAP-Rule" id="MF_00523"/>
    </source>
</evidence>
<dbReference type="AlphaFoldDB" id="A0A517MLA0"/>
<comment type="subunit">
    <text evidence="7">Homotrimer.</text>
</comment>
<keyword evidence="8" id="KW-0175">Coiled coil</keyword>
<keyword evidence="1 7" id="KW-0444">Lipid biosynthesis</keyword>
<name>A0A517MLA0_9BACT</name>
<keyword evidence="4 7" id="KW-0677">Repeat</keyword>
<dbReference type="EC" id="2.3.1.191" evidence="7"/>
<dbReference type="GO" id="GO:0016020">
    <property type="term" value="C:membrane"/>
    <property type="evidence" value="ECO:0007669"/>
    <property type="project" value="GOC"/>
</dbReference>
<dbReference type="Gene3D" id="2.160.10.10">
    <property type="entry name" value="Hexapeptide repeat proteins"/>
    <property type="match status" value="1"/>
</dbReference>
<dbReference type="PANTHER" id="PTHR43378:SF2">
    <property type="entry name" value="UDP-3-O-ACYLGLUCOSAMINE N-ACYLTRANSFERASE 1, MITOCHONDRIAL-RELATED"/>
    <property type="match status" value="1"/>
</dbReference>
<dbReference type="GO" id="GO:0016410">
    <property type="term" value="F:N-acyltransferase activity"/>
    <property type="evidence" value="ECO:0007669"/>
    <property type="project" value="InterPro"/>
</dbReference>
<dbReference type="NCBIfam" id="NF002060">
    <property type="entry name" value="PRK00892.1"/>
    <property type="match status" value="1"/>
</dbReference>
<dbReference type="Gene3D" id="3.40.1390.10">
    <property type="entry name" value="MurE/MurF, N-terminal domain"/>
    <property type="match status" value="1"/>
</dbReference>
<keyword evidence="3 7" id="KW-0808">Transferase</keyword>
<dbReference type="InterPro" id="IPR018357">
    <property type="entry name" value="Hexapep_transf_CS"/>
</dbReference>
<feature type="coiled-coil region" evidence="8">
    <location>
        <begin position="315"/>
        <end position="342"/>
    </location>
</feature>
<evidence type="ECO:0000256" key="8">
    <source>
        <dbReference type="SAM" id="Coils"/>
    </source>
</evidence>